<evidence type="ECO:0000256" key="1">
    <source>
        <dbReference type="ARBA" id="ARBA00007825"/>
    </source>
</evidence>
<dbReference type="GO" id="GO:0016702">
    <property type="term" value="F:oxidoreductase activity, acting on single donors with incorporation of molecular oxygen, incorporation of two atoms of oxygen"/>
    <property type="evidence" value="ECO:0007669"/>
    <property type="project" value="InterPro"/>
</dbReference>
<keyword evidence="3" id="KW-0560">Oxidoreductase</keyword>
<proteinExistence type="inferred from homology"/>
<dbReference type="PANTHER" id="PTHR33711:SF10">
    <property type="entry name" value="INTRADIOL RING-CLEAVAGE DIOXYGENASES DOMAIN-CONTAINING PROTEIN"/>
    <property type="match status" value="1"/>
</dbReference>
<dbReference type="Pfam" id="PF00775">
    <property type="entry name" value="Dioxygenase_C"/>
    <property type="match status" value="1"/>
</dbReference>
<dbReference type="STRING" id="1349421.OI18_11635"/>
<evidence type="ECO:0000313" key="6">
    <source>
        <dbReference type="Proteomes" id="UP000031408"/>
    </source>
</evidence>
<evidence type="ECO:0000256" key="2">
    <source>
        <dbReference type="ARBA" id="ARBA00022964"/>
    </source>
</evidence>
<dbReference type="InterPro" id="IPR050770">
    <property type="entry name" value="Intradiol_RC_Dioxygenase"/>
</dbReference>
<dbReference type="GO" id="GO:0008199">
    <property type="term" value="F:ferric iron binding"/>
    <property type="evidence" value="ECO:0007669"/>
    <property type="project" value="InterPro"/>
</dbReference>
<accession>A0A0C1L3A6</accession>
<keyword evidence="6" id="KW-1185">Reference proteome</keyword>
<dbReference type="InterPro" id="IPR000627">
    <property type="entry name" value="Intradiol_dOase_C"/>
</dbReference>
<keyword evidence="2 5" id="KW-0223">Dioxygenase</keyword>
<comment type="caution">
    <text evidence="5">The sequence shown here is derived from an EMBL/GenBank/DDBJ whole genome shotgun (WGS) entry which is preliminary data.</text>
</comment>
<dbReference type="SUPFAM" id="SSF49482">
    <property type="entry name" value="Aromatic compound dioxygenase"/>
    <property type="match status" value="1"/>
</dbReference>
<dbReference type="PANTHER" id="PTHR33711">
    <property type="entry name" value="DIOXYGENASE, PUTATIVE (AFU_ORTHOLOGUE AFUA_2G02910)-RELATED"/>
    <property type="match status" value="1"/>
</dbReference>
<gene>
    <name evidence="5" type="ORF">OI18_11635</name>
</gene>
<dbReference type="EMBL" id="JSVC01000013">
    <property type="protein sequence ID" value="KIC94452.1"/>
    <property type="molecule type" value="Genomic_DNA"/>
</dbReference>
<feature type="domain" description="Intradiol ring-cleavage dioxygenases" evidence="4">
    <location>
        <begin position="61"/>
        <end position="169"/>
    </location>
</feature>
<organism evidence="5 6">
    <name type="scientific">Flavihumibacter solisilvae</name>
    <dbReference type="NCBI Taxonomy" id="1349421"/>
    <lineage>
        <taxon>Bacteria</taxon>
        <taxon>Pseudomonadati</taxon>
        <taxon>Bacteroidota</taxon>
        <taxon>Chitinophagia</taxon>
        <taxon>Chitinophagales</taxon>
        <taxon>Chitinophagaceae</taxon>
        <taxon>Flavihumibacter</taxon>
    </lineage>
</organism>
<dbReference type="Gene3D" id="2.60.130.10">
    <property type="entry name" value="Aromatic compound dioxygenase"/>
    <property type="match status" value="1"/>
</dbReference>
<dbReference type="AlphaFoldDB" id="A0A0C1L3A6"/>
<evidence type="ECO:0000259" key="4">
    <source>
        <dbReference type="Pfam" id="PF00775"/>
    </source>
</evidence>
<protein>
    <submittedName>
        <fullName evidence="5">Intradiol ring-cleavage dioxygenase</fullName>
    </submittedName>
</protein>
<comment type="similarity">
    <text evidence="1">Belongs to the intradiol ring-cleavage dioxygenase family.</text>
</comment>
<sequence>MTTYVLFPLFACSQSSPSVNKPDAADTRVGGRCEGCEAIYECPVPFSVLNEVDTLPDFSLNGPKLVLSGTIYQRDGKTPAPGVILYAYHTDQSGRYPTMGGEQGWGKRHGYLRGWVRTNQKGEYRFYTLRPGAYPEGGAPAHIHATLKEPGKTAYWIDEYLFAGDPNLPSASQRGKPKGGDGVLQVNEQNGVLAATRDIILGLNIDDY</sequence>
<evidence type="ECO:0000313" key="5">
    <source>
        <dbReference type="EMBL" id="KIC94452.1"/>
    </source>
</evidence>
<evidence type="ECO:0000256" key="3">
    <source>
        <dbReference type="ARBA" id="ARBA00023002"/>
    </source>
</evidence>
<dbReference type="InterPro" id="IPR015889">
    <property type="entry name" value="Intradiol_dOase_core"/>
</dbReference>
<name>A0A0C1L3A6_9BACT</name>
<dbReference type="Proteomes" id="UP000031408">
    <property type="component" value="Unassembled WGS sequence"/>
</dbReference>
<reference evidence="5 6" key="1">
    <citation type="submission" date="2014-11" db="EMBL/GenBank/DDBJ databases">
        <title>Genome sequence of Flavihumibacter solisilvae 3-3.</title>
        <authorList>
            <person name="Zhou G."/>
            <person name="Li M."/>
            <person name="Wang G."/>
        </authorList>
    </citation>
    <scope>NUCLEOTIDE SEQUENCE [LARGE SCALE GENOMIC DNA]</scope>
    <source>
        <strain evidence="5 6">3-3</strain>
    </source>
</reference>